<reference evidence="3" key="2">
    <citation type="journal article" date="2019" name="Mol. Plant Microbe Interact.">
        <title>Genome sequence resources for four phytopathogenic fungi from the Colletotrichum orbiculare species complex.</title>
        <authorList>
            <person name="Gan P."/>
            <person name="Tsushima A."/>
            <person name="Narusaka M."/>
            <person name="Narusaka Y."/>
            <person name="Takano Y."/>
            <person name="Kubo Y."/>
            <person name="Shirasu K."/>
        </authorList>
    </citation>
    <scope>GENOME REANNOTATION</scope>
    <source>
        <strain evidence="3">104-T / ATCC 96160 / CBS 514.97 / LARS 414 / MAFF 240422</strain>
    </source>
</reference>
<keyword evidence="1" id="KW-0732">Signal</keyword>
<evidence type="ECO:0000256" key="1">
    <source>
        <dbReference type="SAM" id="SignalP"/>
    </source>
</evidence>
<feature type="chain" id="PRO_5019853780" evidence="1">
    <location>
        <begin position="16"/>
        <end position="72"/>
    </location>
</feature>
<protein>
    <submittedName>
        <fullName evidence="2">Uncharacterized protein</fullName>
    </submittedName>
</protein>
<dbReference type="EMBL" id="AMCV02000038">
    <property type="protein sequence ID" value="TDZ15799.1"/>
    <property type="molecule type" value="Genomic_DNA"/>
</dbReference>
<evidence type="ECO:0000313" key="2">
    <source>
        <dbReference type="EMBL" id="TDZ15799.1"/>
    </source>
</evidence>
<feature type="signal peptide" evidence="1">
    <location>
        <begin position="1"/>
        <end position="15"/>
    </location>
</feature>
<organism evidence="2 3">
    <name type="scientific">Colletotrichum orbiculare (strain 104-T / ATCC 96160 / CBS 514.97 / LARS 414 / MAFF 240422)</name>
    <name type="common">Cucumber anthracnose fungus</name>
    <name type="synonym">Colletotrichum lagenarium</name>
    <dbReference type="NCBI Taxonomy" id="1213857"/>
    <lineage>
        <taxon>Eukaryota</taxon>
        <taxon>Fungi</taxon>
        <taxon>Dikarya</taxon>
        <taxon>Ascomycota</taxon>
        <taxon>Pezizomycotina</taxon>
        <taxon>Sordariomycetes</taxon>
        <taxon>Hypocreomycetidae</taxon>
        <taxon>Glomerellales</taxon>
        <taxon>Glomerellaceae</taxon>
        <taxon>Colletotrichum</taxon>
        <taxon>Colletotrichum orbiculare species complex</taxon>
    </lineage>
</organism>
<dbReference type="AlphaFoldDB" id="A0A484FBT0"/>
<gene>
    <name evidence="2" type="ORF">Cob_v011278</name>
</gene>
<keyword evidence="3" id="KW-1185">Reference proteome</keyword>
<proteinExistence type="predicted"/>
<comment type="caution">
    <text evidence="2">The sequence shown here is derived from an EMBL/GenBank/DDBJ whole genome shotgun (WGS) entry which is preliminary data.</text>
</comment>
<reference evidence="3" key="1">
    <citation type="journal article" date="2013" name="New Phytol.">
        <title>Comparative genomic and transcriptomic analyses reveal the hemibiotrophic stage shift of Colletotrichum fungi.</title>
        <authorList>
            <person name="Gan P."/>
            <person name="Ikeda K."/>
            <person name="Irieda H."/>
            <person name="Narusaka M."/>
            <person name="O'Connell R.J."/>
            <person name="Narusaka Y."/>
            <person name="Takano Y."/>
            <person name="Kubo Y."/>
            <person name="Shirasu K."/>
        </authorList>
    </citation>
    <scope>NUCLEOTIDE SEQUENCE [LARGE SCALE GENOMIC DNA]</scope>
    <source>
        <strain evidence="3">104-T / ATCC 96160 / CBS 514.97 / LARS 414 / MAFF 240422</strain>
    </source>
</reference>
<dbReference type="Proteomes" id="UP000014480">
    <property type="component" value="Unassembled WGS sequence"/>
</dbReference>
<sequence length="72" mass="7571">MKPVVILALVGTAMAYLACRPPTSAEVAHPCLTSAQADGCKGLCRTNCIGTNKSYCVNKANNDYDCVCTAEE</sequence>
<evidence type="ECO:0000313" key="3">
    <source>
        <dbReference type="Proteomes" id="UP000014480"/>
    </source>
</evidence>
<name>A0A484FBT0_COLOR</name>
<accession>A0A484FBT0</accession>